<dbReference type="SUPFAM" id="SSF56300">
    <property type="entry name" value="Metallo-dependent phosphatases"/>
    <property type="match status" value="1"/>
</dbReference>
<dbReference type="Gene3D" id="3.60.21.10">
    <property type="match status" value="1"/>
</dbReference>
<keyword evidence="3" id="KW-1185">Reference proteome</keyword>
<evidence type="ECO:0000313" key="3">
    <source>
        <dbReference type="Proteomes" id="UP000606044"/>
    </source>
</evidence>
<dbReference type="GO" id="GO:0005737">
    <property type="term" value="C:cytoplasm"/>
    <property type="evidence" value="ECO:0007669"/>
    <property type="project" value="TreeGrafter"/>
</dbReference>
<dbReference type="InterPro" id="IPR029052">
    <property type="entry name" value="Metallo-depent_PP-like"/>
</dbReference>
<dbReference type="InterPro" id="IPR050126">
    <property type="entry name" value="Ap4A_hydrolase"/>
</dbReference>
<gene>
    <name evidence="2" type="primary">pphA</name>
    <name evidence="2" type="ORF">GCM10007301_39070</name>
</gene>
<dbReference type="GO" id="GO:0016791">
    <property type="term" value="F:phosphatase activity"/>
    <property type="evidence" value="ECO:0007669"/>
    <property type="project" value="TreeGrafter"/>
</dbReference>
<dbReference type="InterPro" id="IPR004843">
    <property type="entry name" value="Calcineurin-like_PHP"/>
</dbReference>
<dbReference type="GO" id="GO:0008803">
    <property type="term" value="F:bis(5'-nucleosyl)-tetraphosphatase (symmetrical) activity"/>
    <property type="evidence" value="ECO:0007669"/>
    <property type="project" value="TreeGrafter"/>
</dbReference>
<evidence type="ECO:0000313" key="2">
    <source>
        <dbReference type="EMBL" id="GGF75363.1"/>
    </source>
</evidence>
<dbReference type="GO" id="GO:0110154">
    <property type="term" value="P:RNA decapping"/>
    <property type="evidence" value="ECO:0007669"/>
    <property type="project" value="TreeGrafter"/>
</dbReference>
<dbReference type="PANTHER" id="PTHR42850:SF4">
    <property type="entry name" value="ZINC-DEPENDENT ENDOPOLYPHOSPHATASE"/>
    <property type="match status" value="1"/>
</dbReference>
<dbReference type="PANTHER" id="PTHR42850">
    <property type="entry name" value="METALLOPHOSPHOESTERASE"/>
    <property type="match status" value="1"/>
</dbReference>
<sequence length="235" mass="25840">MTLTFAIADLHGRADLLDAALASIETRAASGTVVFLGDYVDRGPNSREIISRLLAGPQGPWKWLCLRGNHEELMFRGLTPSHVRFIEHGLWMANGGDATLGSYGGDWQSVPNAHIEWLKKLPLMHIDMHRVYVHAAVDPTRALHRQTESTVLWDLYSDSDEGGHGDFHVVHGHHQFVDGPLLKKCRTNLDTFAWASGRLVVGVFDDDLPGGPVELIEVIGNPTLADNGATELPTE</sequence>
<dbReference type="Pfam" id="PF00149">
    <property type="entry name" value="Metallophos"/>
    <property type="match status" value="1"/>
</dbReference>
<accession>A0A917FFW9</accession>
<organism evidence="2 3">
    <name type="scientific">Azorhizobium oxalatiphilum</name>
    <dbReference type="NCBI Taxonomy" id="980631"/>
    <lineage>
        <taxon>Bacteria</taxon>
        <taxon>Pseudomonadati</taxon>
        <taxon>Pseudomonadota</taxon>
        <taxon>Alphaproteobacteria</taxon>
        <taxon>Hyphomicrobiales</taxon>
        <taxon>Xanthobacteraceae</taxon>
        <taxon>Azorhizobium</taxon>
    </lineage>
</organism>
<dbReference type="Proteomes" id="UP000606044">
    <property type="component" value="Unassembled WGS sequence"/>
</dbReference>
<reference evidence="2" key="2">
    <citation type="submission" date="2020-09" db="EMBL/GenBank/DDBJ databases">
        <authorList>
            <person name="Sun Q."/>
            <person name="Sedlacek I."/>
        </authorList>
    </citation>
    <scope>NUCLEOTIDE SEQUENCE</scope>
    <source>
        <strain evidence="2">CCM 7897</strain>
    </source>
</reference>
<dbReference type="AlphaFoldDB" id="A0A917FFW9"/>
<protein>
    <submittedName>
        <fullName evidence="2">Serine/threonine protein phosphatase</fullName>
    </submittedName>
</protein>
<evidence type="ECO:0000259" key="1">
    <source>
        <dbReference type="Pfam" id="PF00149"/>
    </source>
</evidence>
<dbReference type="EMBL" id="BMCT01000006">
    <property type="protein sequence ID" value="GGF75363.1"/>
    <property type="molecule type" value="Genomic_DNA"/>
</dbReference>
<comment type="caution">
    <text evidence="2">The sequence shown here is derived from an EMBL/GenBank/DDBJ whole genome shotgun (WGS) entry which is preliminary data.</text>
</comment>
<proteinExistence type="predicted"/>
<dbReference type="RefSeq" id="WP_188581696.1">
    <property type="nucleotide sequence ID" value="NZ_BMCT01000006.1"/>
</dbReference>
<reference evidence="2" key="1">
    <citation type="journal article" date="2014" name="Int. J. Syst. Evol. Microbiol.">
        <title>Complete genome sequence of Corynebacterium casei LMG S-19264T (=DSM 44701T), isolated from a smear-ripened cheese.</title>
        <authorList>
            <consortium name="US DOE Joint Genome Institute (JGI-PGF)"/>
            <person name="Walter F."/>
            <person name="Albersmeier A."/>
            <person name="Kalinowski J."/>
            <person name="Ruckert C."/>
        </authorList>
    </citation>
    <scope>NUCLEOTIDE SEQUENCE</scope>
    <source>
        <strain evidence="2">CCM 7897</strain>
    </source>
</reference>
<name>A0A917FFW9_9HYPH</name>
<feature type="domain" description="Calcineurin-like phosphoesterase" evidence="1">
    <location>
        <begin position="6"/>
        <end position="177"/>
    </location>
</feature>